<proteinExistence type="predicted"/>
<comment type="caution">
    <text evidence="1">The sequence shown here is derived from an EMBL/GenBank/DDBJ whole genome shotgun (WGS) entry which is preliminary data.</text>
</comment>
<evidence type="ECO:0000313" key="1">
    <source>
        <dbReference type="EMBL" id="OPA78438.1"/>
    </source>
</evidence>
<sequence>MKLQDALFNWLQIKMVADARPEDRAAADTVDFFATILREDHQMTAFDIVMIDHTMVHIQYVIDGKTKKQMVPRESAEQLLHDINSNPKYNE</sequence>
<dbReference type="EMBL" id="MSZX01000004">
    <property type="protein sequence ID" value="OPA78438.1"/>
    <property type="molecule type" value="Genomic_DNA"/>
</dbReference>
<dbReference type="Proteomes" id="UP000190188">
    <property type="component" value="Unassembled WGS sequence"/>
</dbReference>
<gene>
    <name evidence="1" type="ORF">BVG16_11210</name>
</gene>
<keyword evidence="2" id="KW-1185">Reference proteome</keyword>
<protein>
    <submittedName>
        <fullName evidence="1">Uncharacterized protein</fullName>
    </submittedName>
</protein>
<organism evidence="1 2">
    <name type="scientific">Paenibacillus selenitireducens</name>
    <dbReference type="NCBI Taxonomy" id="1324314"/>
    <lineage>
        <taxon>Bacteria</taxon>
        <taxon>Bacillati</taxon>
        <taxon>Bacillota</taxon>
        <taxon>Bacilli</taxon>
        <taxon>Bacillales</taxon>
        <taxon>Paenibacillaceae</taxon>
        <taxon>Paenibacillus</taxon>
    </lineage>
</organism>
<dbReference type="OrthoDB" id="2692034at2"/>
<dbReference type="STRING" id="1324314.BVG16_11210"/>
<accession>A0A1T2XF33</accession>
<dbReference type="RefSeq" id="WP_078498721.1">
    <property type="nucleotide sequence ID" value="NZ_MSZX01000004.1"/>
</dbReference>
<dbReference type="AlphaFoldDB" id="A0A1T2XF33"/>
<name>A0A1T2XF33_9BACL</name>
<reference evidence="1 2" key="1">
    <citation type="submission" date="2017-01" db="EMBL/GenBank/DDBJ databases">
        <title>Genome analysis of Paenibacillus selenitrireducens ES3-24.</title>
        <authorList>
            <person name="Xu D."/>
            <person name="Yao R."/>
            <person name="Zheng S."/>
        </authorList>
    </citation>
    <scope>NUCLEOTIDE SEQUENCE [LARGE SCALE GENOMIC DNA]</scope>
    <source>
        <strain evidence="1 2">ES3-24</strain>
    </source>
</reference>
<evidence type="ECO:0000313" key="2">
    <source>
        <dbReference type="Proteomes" id="UP000190188"/>
    </source>
</evidence>